<keyword evidence="2" id="KW-1185">Reference proteome</keyword>
<dbReference type="Proteomes" id="UP001139981">
    <property type="component" value="Unassembled WGS sequence"/>
</dbReference>
<evidence type="ECO:0000313" key="2">
    <source>
        <dbReference type="Proteomes" id="UP001139981"/>
    </source>
</evidence>
<evidence type="ECO:0000313" key="1">
    <source>
        <dbReference type="EMBL" id="KAJ2885448.1"/>
    </source>
</evidence>
<sequence>MAELRQLAASYPGWSEPHHQSLAFGTINVRGVNKALDLTTINVIALSMMADIIAVVKTHWRTLEHKSKRIELARIGKLHLCATSHGIGNKQKGVALILTENARKHKVSEEFARDEEGGELGTALRMVLSIGHLKLHVLAIYRPPGHDNKTIREQTDTAMLAWLDDARDKWAEVVLMGDLNTDIWTEAKRRVQLGTRLQTNSYKDAWR</sequence>
<proteinExistence type="predicted"/>
<comment type="caution">
    <text evidence="1">The sequence shown here is derived from an EMBL/GenBank/DDBJ whole genome shotgun (WGS) entry which is preliminary data.</text>
</comment>
<feature type="non-terminal residue" evidence="1">
    <location>
        <position position="207"/>
    </location>
</feature>
<protein>
    <submittedName>
        <fullName evidence="1">Uncharacterized protein</fullName>
    </submittedName>
</protein>
<accession>A0ACC1LWV8</accession>
<reference evidence="1" key="1">
    <citation type="submission" date="2022-07" db="EMBL/GenBank/DDBJ databases">
        <title>Phylogenomic reconstructions and comparative analyses of Kickxellomycotina fungi.</title>
        <authorList>
            <person name="Reynolds N.K."/>
            <person name="Stajich J.E."/>
            <person name="Barry K."/>
            <person name="Grigoriev I.V."/>
            <person name="Crous P."/>
            <person name="Smith M.E."/>
        </authorList>
    </citation>
    <scope>NUCLEOTIDE SEQUENCE</scope>
    <source>
        <strain evidence="1">CBS 190363</strain>
    </source>
</reference>
<gene>
    <name evidence="1" type="ORF">IWW38_005325</name>
</gene>
<name>A0ACC1LWV8_9FUNG</name>
<dbReference type="EMBL" id="JANBVB010002416">
    <property type="protein sequence ID" value="KAJ2885448.1"/>
    <property type="molecule type" value="Genomic_DNA"/>
</dbReference>
<organism evidence="1 2">
    <name type="scientific">Coemansia aciculifera</name>
    <dbReference type="NCBI Taxonomy" id="417176"/>
    <lineage>
        <taxon>Eukaryota</taxon>
        <taxon>Fungi</taxon>
        <taxon>Fungi incertae sedis</taxon>
        <taxon>Zoopagomycota</taxon>
        <taxon>Kickxellomycotina</taxon>
        <taxon>Kickxellomycetes</taxon>
        <taxon>Kickxellales</taxon>
        <taxon>Kickxellaceae</taxon>
        <taxon>Coemansia</taxon>
    </lineage>
</organism>